<proteinExistence type="predicted"/>
<dbReference type="InterPro" id="IPR036291">
    <property type="entry name" value="NAD(P)-bd_dom_sf"/>
</dbReference>
<dbReference type="SUPFAM" id="SSF51735">
    <property type="entry name" value="NAD(P)-binding Rossmann-fold domains"/>
    <property type="match status" value="1"/>
</dbReference>
<gene>
    <name evidence="4" type="ORF">NC799_03890</name>
</gene>
<feature type="domain" description="Gfo/Idh/MocA-like oxidoreductase N-terminal" evidence="2">
    <location>
        <begin position="6"/>
        <end position="117"/>
    </location>
</feature>
<sequence>MNKVLRAGLIGCGNISKIYLENGKKFPTYEIVACADLDIERAQKSAEEYNIARACTTEELLADPTIDLVINLTIPSAHAKVALAALASGKHVYGEKPLSVSREDGQKILELAKQKQLYIGNAPDTFLGGGIQTCRKLIDDGWIGESISATAFMMNRGHEHWHPDPAFYYQEGGGPMFDMGPYYITALVSLLGPIERVTGSTRVTFPERKITSQPKFGEKIQVNTPTQINGVIDFQSGAIASIITSFDTLHHRLPNIEIYGTEGSLVVPDPNTFGGGVLVRRSEQTEWTEVPLTHGFTGNSRGLGVADLAFAIYHGTKARASGDLAYHVLDVMHGFHDSSKNGRHYQLLSSCEQPEALPVGINEGNFMDKLQGNFVAGGSKQ</sequence>
<feature type="domain" description="GFO/IDH/MocA-like oxidoreductase" evidence="3">
    <location>
        <begin position="131"/>
        <end position="266"/>
    </location>
</feature>
<dbReference type="Gene3D" id="3.40.50.720">
    <property type="entry name" value="NAD(P)-binding Rossmann-like Domain"/>
    <property type="match status" value="1"/>
</dbReference>
<evidence type="ECO:0000259" key="2">
    <source>
        <dbReference type="Pfam" id="PF01408"/>
    </source>
</evidence>
<evidence type="ECO:0000313" key="5">
    <source>
        <dbReference type="Proteomes" id="UP001145069"/>
    </source>
</evidence>
<dbReference type="RefSeq" id="WP_272445203.1">
    <property type="nucleotide sequence ID" value="NZ_JAMQKC010000002.1"/>
</dbReference>
<accession>A0A9X3WC22</accession>
<evidence type="ECO:0000313" key="4">
    <source>
        <dbReference type="EMBL" id="MDC3416053.1"/>
    </source>
</evidence>
<evidence type="ECO:0000256" key="1">
    <source>
        <dbReference type="ARBA" id="ARBA00023002"/>
    </source>
</evidence>
<keyword evidence="5" id="KW-1185">Reference proteome</keyword>
<dbReference type="Gene3D" id="3.30.360.10">
    <property type="entry name" value="Dihydrodipicolinate Reductase, domain 2"/>
    <property type="match status" value="1"/>
</dbReference>
<dbReference type="GO" id="GO:0016491">
    <property type="term" value="F:oxidoreductase activity"/>
    <property type="evidence" value="ECO:0007669"/>
    <property type="project" value="UniProtKB-KW"/>
</dbReference>
<dbReference type="SUPFAM" id="SSF55347">
    <property type="entry name" value="Glyceraldehyde-3-phosphate dehydrogenase-like, C-terminal domain"/>
    <property type="match status" value="1"/>
</dbReference>
<dbReference type="PANTHER" id="PTHR43818:SF11">
    <property type="entry name" value="BCDNA.GH03377"/>
    <property type="match status" value="1"/>
</dbReference>
<dbReference type="InterPro" id="IPR000683">
    <property type="entry name" value="Gfo/Idh/MocA-like_OxRdtase_N"/>
</dbReference>
<organism evidence="4 5">
    <name type="scientific">Aquibacillus salsiterrae</name>
    <dbReference type="NCBI Taxonomy" id="2950439"/>
    <lineage>
        <taxon>Bacteria</taxon>
        <taxon>Bacillati</taxon>
        <taxon>Bacillota</taxon>
        <taxon>Bacilli</taxon>
        <taxon>Bacillales</taxon>
        <taxon>Bacillaceae</taxon>
        <taxon>Aquibacillus</taxon>
    </lineage>
</organism>
<dbReference type="InterPro" id="IPR050463">
    <property type="entry name" value="Gfo/Idh/MocA_oxidrdct_glycsds"/>
</dbReference>
<comment type="caution">
    <text evidence="4">The sequence shown here is derived from an EMBL/GenBank/DDBJ whole genome shotgun (WGS) entry which is preliminary data.</text>
</comment>
<name>A0A9X3WC22_9BACI</name>
<dbReference type="Pfam" id="PF01408">
    <property type="entry name" value="GFO_IDH_MocA"/>
    <property type="match status" value="1"/>
</dbReference>
<dbReference type="PANTHER" id="PTHR43818">
    <property type="entry name" value="BCDNA.GH03377"/>
    <property type="match status" value="1"/>
</dbReference>
<dbReference type="AlphaFoldDB" id="A0A9X3WC22"/>
<dbReference type="Pfam" id="PF22725">
    <property type="entry name" value="GFO_IDH_MocA_C3"/>
    <property type="match status" value="1"/>
</dbReference>
<keyword evidence="1" id="KW-0560">Oxidoreductase</keyword>
<dbReference type="EMBL" id="JAMQKC010000002">
    <property type="protein sequence ID" value="MDC3416053.1"/>
    <property type="molecule type" value="Genomic_DNA"/>
</dbReference>
<protein>
    <submittedName>
        <fullName evidence="4">Gfo/Idh/MocA family oxidoreductase</fullName>
    </submittedName>
</protein>
<reference evidence="4" key="1">
    <citation type="submission" date="2022-06" db="EMBL/GenBank/DDBJ databases">
        <title>Aquibacillus sp. a new bacterium isolated from soil saline samples.</title>
        <authorList>
            <person name="Galisteo C."/>
            <person name="De La Haba R."/>
            <person name="Sanchez-Porro C."/>
            <person name="Ventosa A."/>
        </authorList>
    </citation>
    <scope>NUCLEOTIDE SEQUENCE</scope>
    <source>
        <strain evidence="4">3ASR75-54</strain>
    </source>
</reference>
<evidence type="ECO:0000259" key="3">
    <source>
        <dbReference type="Pfam" id="PF22725"/>
    </source>
</evidence>
<dbReference type="Proteomes" id="UP001145069">
    <property type="component" value="Unassembled WGS sequence"/>
</dbReference>
<dbReference type="InterPro" id="IPR055170">
    <property type="entry name" value="GFO_IDH_MocA-like_dom"/>
</dbReference>
<dbReference type="GO" id="GO:0000166">
    <property type="term" value="F:nucleotide binding"/>
    <property type="evidence" value="ECO:0007669"/>
    <property type="project" value="InterPro"/>
</dbReference>